<proteinExistence type="predicted"/>
<reference evidence="2" key="1">
    <citation type="submission" date="2021-07" db="EMBL/GenBank/DDBJ databases">
        <authorList>
            <person name="Branca A.L. A."/>
        </authorList>
    </citation>
    <scope>NUCLEOTIDE SEQUENCE</scope>
</reference>
<evidence type="ECO:0000313" key="3">
    <source>
        <dbReference type="Proteomes" id="UP001153461"/>
    </source>
</evidence>
<feature type="domain" description="Tse2 ADP-ribosyltransferase toxin" evidence="1">
    <location>
        <begin position="53"/>
        <end position="142"/>
    </location>
</feature>
<evidence type="ECO:0000259" key="1">
    <source>
        <dbReference type="Pfam" id="PF18648"/>
    </source>
</evidence>
<organism evidence="2 3">
    <name type="scientific">Penicillium nalgiovense</name>
    <dbReference type="NCBI Taxonomy" id="60175"/>
    <lineage>
        <taxon>Eukaryota</taxon>
        <taxon>Fungi</taxon>
        <taxon>Dikarya</taxon>
        <taxon>Ascomycota</taxon>
        <taxon>Pezizomycotina</taxon>
        <taxon>Eurotiomycetes</taxon>
        <taxon>Eurotiomycetidae</taxon>
        <taxon>Eurotiales</taxon>
        <taxon>Aspergillaceae</taxon>
        <taxon>Penicillium</taxon>
    </lineage>
</organism>
<accession>A0A9W4MUA7</accession>
<name>A0A9W4MUA7_PENNA</name>
<comment type="caution">
    <text evidence="2">The sequence shown here is derived from an EMBL/GenBank/DDBJ whole genome shotgun (WGS) entry which is preliminary data.</text>
</comment>
<dbReference type="OrthoDB" id="10266325at2759"/>
<dbReference type="EMBL" id="CAJVNV010000166">
    <property type="protein sequence ID" value="CAG8088210.1"/>
    <property type="molecule type" value="Genomic_DNA"/>
</dbReference>
<evidence type="ECO:0000313" key="2">
    <source>
        <dbReference type="EMBL" id="CAG8088210.1"/>
    </source>
</evidence>
<sequence>MYLLLGVCGSISICIAMLQNILRHVQGPGLSISRVPNRRPFSYASRHSDFPASLYQFQIHRGSRLYDRAFKQDDWEYEDGIEVSAAGLVHPNITADFSNGAIFMPNTYYMQEVTRRLNDYYLEDVESGKPAAEAHYLCIPKGD</sequence>
<gene>
    <name evidence="2" type="ORF">PNAL_LOCUS4335</name>
</gene>
<protein>
    <recommendedName>
        <fullName evidence="1">Tse2 ADP-ribosyltransferase toxin domain-containing protein</fullName>
    </recommendedName>
</protein>
<dbReference type="InterPro" id="IPR041018">
    <property type="entry name" value="ADPRTs_Tse2"/>
</dbReference>
<dbReference type="Pfam" id="PF18648">
    <property type="entry name" value="ADPRTs_Tse2"/>
    <property type="match status" value="1"/>
</dbReference>
<dbReference type="AlphaFoldDB" id="A0A9W4MUA7"/>
<dbReference type="Proteomes" id="UP001153461">
    <property type="component" value="Unassembled WGS sequence"/>
</dbReference>